<proteinExistence type="predicted"/>
<accession>J0D0V2</accession>
<dbReference type="AlphaFoldDB" id="J0D0V2"/>
<sequence>MLGTPRRPLLSRHALVATALLRQCAGSRIFPAVRGPNPADNVLRTPARRVSRTSTPYPPCQTLVAPIMAALRVTPRLESPV</sequence>
<evidence type="ECO:0000313" key="2">
    <source>
        <dbReference type="EMBL" id="EJD32187.1"/>
    </source>
</evidence>
<evidence type="ECO:0000313" key="3">
    <source>
        <dbReference type="Proteomes" id="UP000006514"/>
    </source>
</evidence>
<evidence type="ECO:0000256" key="1">
    <source>
        <dbReference type="SAM" id="SignalP"/>
    </source>
</evidence>
<keyword evidence="1" id="KW-0732">Signal</keyword>
<keyword evidence="3" id="KW-1185">Reference proteome</keyword>
<protein>
    <recommendedName>
        <fullName evidence="4">Secreted protein</fullName>
    </recommendedName>
</protein>
<reference evidence="3" key="1">
    <citation type="journal article" date="2012" name="Science">
        <title>The Paleozoic origin of enzymatic lignin decomposition reconstructed from 31 fungal genomes.</title>
        <authorList>
            <person name="Floudas D."/>
            <person name="Binder M."/>
            <person name="Riley R."/>
            <person name="Barry K."/>
            <person name="Blanchette R.A."/>
            <person name="Henrissat B."/>
            <person name="Martinez A.T."/>
            <person name="Otillar R."/>
            <person name="Spatafora J.W."/>
            <person name="Yadav J.S."/>
            <person name="Aerts A."/>
            <person name="Benoit I."/>
            <person name="Boyd A."/>
            <person name="Carlson A."/>
            <person name="Copeland A."/>
            <person name="Coutinho P.M."/>
            <person name="de Vries R.P."/>
            <person name="Ferreira P."/>
            <person name="Findley K."/>
            <person name="Foster B."/>
            <person name="Gaskell J."/>
            <person name="Glotzer D."/>
            <person name="Gorecki P."/>
            <person name="Heitman J."/>
            <person name="Hesse C."/>
            <person name="Hori C."/>
            <person name="Igarashi K."/>
            <person name="Jurgens J.A."/>
            <person name="Kallen N."/>
            <person name="Kersten P."/>
            <person name="Kohler A."/>
            <person name="Kuees U."/>
            <person name="Kumar T.K.A."/>
            <person name="Kuo A."/>
            <person name="LaButti K."/>
            <person name="Larrondo L.F."/>
            <person name="Lindquist E."/>
            <person name="Ling A."/>
            <person name="Lombard V."/>
            <person name="Lucas S."/>
            <person name="Lundell T."/>
            <person name="Martin R."/>
            <person name="McLaughlin D.J."/>
            <person name="Morgenstern I."/>
            <person name="Morin E."/>
            <person name="Murat C."/>
            <person name="Nagy L.G."/>
            <person name="Nolan M."/>
            <person name="Ohm R.A."/>
            <person name="Patyshakuliyeva A."/>
            <person name="Rokas A."/>
            <person name="Ruiz-Duenas F.J."/>
            <person name="Sabat G."/>
            <person name="Salamov A."/>
            <person name="Samejima M."/>
            <person name="Schmutz J."/>
            <person name="Slot J.C."/>
            <person name="St John F."/>
            <person name="Stenlid J."/>
            <person name="Sun H."/>
            <person name="Sun S."/>
            <person name="Syed K."/>
            <person name="Tsang A."/>
            <person name="Wiebenga A."/>
            <person name="Young D."/>
            <person name="Pisabarro A."/>
            <person name="Eastwood D.C."/>
            <person name="Martin F."/>
            <person name="Cullen D."/>
            <person name="Grigoriev I.V."/>
            <person name="Hibbett D.S."/>
        </authorList>
    </citation>
    <scope>NUCLEOTIDE SEQUENCE [LARGE SCALE GENOMIC DNA]</scope>
    <source>
        <strain evidence="3">TFB10046</strain>
    </source>
</reference>
<dbReference type="InParanoid" id="J0D0V2"/>
<evidence type="ECO:0008006" key="4">
    <source>
        <dbReference type="Google" id="ProtNLM"/>
    </source>
</evidence>
<dbReference type="KEGG" id="adl:AURDEDRAFT_178782"/>
<dbReference type="EMBL" id="JH689237">
    <property type="protein sequence ID" value="EJD32187.1"/>
    <property type="molecule type" value="Genomic_DNA"/>
</dbReference>
<feature type="signal peptide" evidence="1">
    <location>
        <begin position="1"/>
        <end position="26"/>
    </location>
</feature>
<name>J0D0V2_AURST</name>
<feature type="chain" id="PRO_5003732499" description="Secreted protein" evidence="1">
    <location>
        <begin position="27"/>
        <end position="81"/>
    </location>
</feature>
<gene>
    <name evidence="2" type="ORF">AURDEDRAFT_178782</name>
</gene>
<organism evidence="2 3">
    <name type="scientific">Auricularia subglabra (strain TFB-10046 / SS5)</name>
    <name type="common">White-rot fungus</name>
    <name type="synonym">Auricularia delicata (strain TFB10046)</name>
    <dbReference type="NCBI Taxonomy" id="717982"/>
    <lineage>
        <taxon>Eukaryota</taxon>
        <taxon>Fungi</taxon>
        <taxon>Dikarya</taxon>
        <taxon>Basidiomycota</taxon>
        <taxon>Agaricomycotina</taxon>
        <taxon>Agaricomycetes</taxon>
        <taxon>Auriculariales</taxon>
        <taxon>Auriculariaceae</taxon>
        <taxon>Auricularia</taxon>
    </lineage>
</organism>
<dbReference type="Proteomes" id="UP000006514">
    <property type="component" value="Unassembled WGS sequence"/>
</dbReference>